<gene>
    <name evidence="3" type="ORF">ACD591_15100</name>
    <name evidence="2" type="ORF">FOE74_04235</name>
</gene>
<dbReference type="Proteomes" id="UP001570846">
    <property type="component" value="Unassembled WGS sequence"/>
</dbReference>
<protein>
    <recommendedName>
        <fullName evidence="6">Glycosyltransferase RgtA/B/C/D-like domain-containing protein</fullName>
    </recommendedName>
</protein>
<feature type="transmembrane region" description="Helical" evidence="1">
    <location>
        <begin position="333"/>
        <end position="353"/>
    </location>
</feature>
<accession>A0A5M8QRP2</accession>
<feature type="transmembrane region" description="Helical" evidence="1">
    <location>
        <begin position="365"/>
        <end position="382"/>
    </location>
</feature>
<evidence type="ECO:0000313" key="3">
    <source>
        <dbReference type="EMBL" id="MFA1772624.1"/>
    </source>
</evidence>
<evidence type="ECO:0008006" key="6">
    <source>
        <dbReference type="Google" id="ProtNLM"/>
    </source>
</evidence>
<dbReference type="RefSeq" id="WP_149097340.1">
    <property type="nucleotide sequence ID" value="NZ_BMMG01000001.1"/>
</dbReference>
<name>A0A5M8QRP2_9BACT</name>
<dbReference type="OrthoDB" id="9123883at2"/>
<sequence length="393" mass="45184">MRESSKLLLLFLAISLVILVRVALEPDGYTTPDSNHYMKGAGGLLTTGDLTYTIGGKTSTFTIWPLGYSFSIATVAYLSPFSLLWNSKLVNLLWIALTFLLLRRLYPENAFWIGLVFCMHSILDIFSFTWSEPGFMVIMLWYSVALHHFLFKPDQRTEWAFHLVFAIIGAFLYRYFGAYLLGVLSLFGVYFLWKRKWKEVGLLIGVAAGVVGFILSYFWFVQQHTGYYSGTTRIPADESFLYLLQNLAQTQLNEFLLIRKLPFHQVDYLAILFLVLQLGVLLLVVQRIRKSTSWKETLAPKALDSLPLTIAFVGGTYWLTMVVLRFFMKFDMFDFRLITPATFLFLVAGHAYLAATHRRLLLQKIQKPIVFLYFVALAHGLYKKQLLLLFLNG</sequence>
<evidence type="ECO:0000313" key="4">
    <source>
        <dbReference type="Proteomes" id="UP000323866"/>
    </source>
</evidence>
<feature type="transmembrane region" description="Helical" evidence="1">
    <location>
        <begin position="200"/>
        <end position="220"/>
    </location>
</feature>
<feature type="transmembrane region" description="Helical" evidence="1">
    <location>
        <begin position="109"/>
        <end position="126"/>
    </location>
</feature>
<keyword evidence="1" id="KW-0812">Transmembrane</keyword>
<organism evidence="2 4">
    <name type="scientific">Rufibacter glacialis</name>
    <dbReference type="NCBI Taxonomy" id="1259555"/>
    <lineage>
        <taxon>Bacteria</taxon>
        <taxon>Pseudomonadati</taxon>
        <taxon>Bacteroidota</taxon>
        <taxon>Cytophagia</taxon>
        <taxon>Cytophagales</taxon>
        <taxon>Hymenobacteraceae</taxon>
        <taxon>Rufibacter</taxon>
    </lineage>
</organism>
<dbReference type="EMBL" id="JBGOGF010000008">
    <property type="protein sequence ID" value="MFA1772624.1"/>
    <property type="molecule type" value="Genomic_DNA"/>
</dbReference>
<keyword evidence="1" id="KW-0472">Membrane</keyword>
<evidence type="ECO:0000256" key="1">
    <source>
        <dbReference type="SAM" id="Phobius"/>
    </source>
</evidence>
<feature type="transmembrane region" description="Helical" evidence="1">
    <location>
        <begin position="163"/>
        <end position="193"/>
    </location>
</feature>
<feature type="transmembrane region" description="Helical" evidence="1">
    <location>
        <begin position="85"/>
        <end position="103"/>
    </location>
</feature>
<evidence type="ECO:0000313" key="2">
    <source>
        <dbReference type="EMBL" id="KAA6437720.1"/>
    </source>
</evidence>
<keyword evidence="1" id="KW-1133">Transmembrane helix</keyword>
<feature type="transmembrane region" description="Helical" evidence="1">
    <location>
        <begin position="133"/>
        <end position="151"/>
    </location>
</feature>
<comment type="caution">
    <text evidence="2">The sequence shown here is derived from an EMBL/GenBank/DDBJ whole genome shotgun (WGS) entry which is preliminary data.</text>
</comment>
<dbReference type="Proteomes" id="UP000323866">
    <property type="component" value="Unassembled WGS sequence"/>
</dbReference>
<evidence type="ECO:0000313" key="5">
    <source>
        <dbReference type="Proteomes" id="UP001570846"/>
    </source>
</evidence>
<reference evidence="3 5" key="3">
    <citation type="submission" date="2024-08" db="EMBL/GenBank/DDBJ databases">
        <authorList>
            <person name="Wei W."/>
        </authorList>
    </citation>
    <scope>NUCLEOTIDE SEQUENCE [LARGE SCALE GENOMIC DNA]</scope>
    <source>
        <strain evidence="3 5">XU2</strain>
    </source>
</reference>
<dbReference type="EMBL" id="VKKZ01000010">
    <property type="protein sequence ID" value="KAA6437720.1"/>
    <property type="molecule type" value="Genomic_DNA"/>
</dbReference>
<keyword evidence="5" id="KW-1185">Reference proteome</keyword>
<feature type="transmembrane region" description="Helical" evidence="1">
    <location>
        <begin position="268"/>
        <end position="285"/>
    </location>
</feature>
<reference evidence="2 4" key="2">
    <citation type="submission" date="2019-09" db="EMBL/GenBank/DDBJ databases">
        <title>A bacterium isolated from glacier soil.</title>
        <authorList>
            <person name="Liu Q."/>
        </authorList>
    </citation>
    <scope>NUCLEOTIDE SEQUENCE [LARGE SCALE GENOMIC DNA]</scope>
    <source>
        <strain evidence="2 4">MDT1-10-3</strain>
    </source>
</reference>
<proteinExistence type="predicted"/>
<dbReference type="AlphaFoldDB" id="A0A5M8QRP2"/>
<reference evidence="2 4" key="1">
    <citation type="submission" date="2019-07" db="EMBL/GenBank/DDBJ databases">
        <authorList>
            <person name="Qu J.-H."/>
        </authorList>
    </citation>
    <scope>NUCLEOTIDE SEQUENCE [LARGE SCALE GENOMIC DNA]</scope>
    <source>
        <strain evidence="2 4">MDT1-10-3</strain>
    </source>
</reference>
<feature type="transmembrane region" description="Helical" evidence="1">
    <location>
        <begin position="61"/>
        <end position="78"/>
    </location>
</feature>
<feature type="transmembrane region" description="Helical" evidence="1">
    <location>
        <begin position="306"/>
        <end position="327"/>
    </location>
</feature>